<protein>
    <submittedName>
        <fullName evidence="3">Divalent cation tolerance protein</fullName>
    </submittedName>
    <submittedName>
        <fullName evidence="2">Divalent-cation tolerance protein CutA</fullName>
    </submittedName>
</protein>
<accession>A0A1I4R2X6</accession>
<dbReference type="STRING" id="52442.SAMN05421880_11737"/>
<dbReference type="GO" id="GO:0010038">
    <property type="term" value="P:response to metal ion"/>
    <property type="evidence" value="ECO:0007669"/>
    <property type="project" value="InterPro"/>
</dbReference>
<comment type="similarity">
    <text evidence="1">Belongs to the CutA family.</text>
</comment>
<dbReference type="PANTHER" id="PTHR23419:SF8">
    <property type="entry name" value="FI09726P"/>
    <property type="match status" value="1"/>
</dbReference>
<dbReference type="Gene3D" id="3.30.70.120">
    <property type="match status" value="1"/>
</dbReference>
<dbReference type="GO" id="GO:0005507">
    <property type="term" value="F:copper ion binding"/>
    <property type="evidence" value="ECO:0007669"/>
    <property type="project" value="TreeGrafter"/>
</dbReference>
<dbReference type="Pfam" id="PF03091">
    <property type="entry name" value="CutA1"/>
    <property type="match status" value="1"/>
</dbReference>
<dbReference type="InterPro" id="IPR015867">
    <property type="entry name" value="N-reg_PII/ATP_PRibTrfase_C"/>
</dbReference>
<dbReference type="AlphaFoldDB" id="A0A1I4R2X6"/>
<sequence>MEIILIITNFPDKASALKVAQQLIEDRLAACVNILAESTSVYRWQAKIETTNETPLIIKTVAENYGQVEKVVKSLHPYELPEIIAVPVKMGLPAYLQWVSDEVSGL</sequence>
<dbReference type="OrthoDB" id="37622at2"/>
<reference evidence="3 4" key="1">
    <citation type="submission" date="2016-10" db="EMBL/GenBank/DDBJ databases">
        <authorList>
            <person name="de Groot N.N."/>
        </authorList>
    </citation>
    <scope>NUCLEOTIDE SEQUENCE [LARGE SCALE GENOMIC DNA]</scope>
    <source>
        <strain evidence="3 4">Nm146</strain>
    </source>
</reference>
<evidence type="ECO:0000256" key="1">
    <source>
        <dbReference type="ARBA" id="ARBA00010169"/>
    </source>
</evidence>
<name>A0A1I4R2X6_9PROT</name>
<dbReference type="EMBL" id="CAJNAP010000023">
    <property type="protein sequence ID" value="CAE6509254.1"/>
    <property type="molecule type" value="Genomic_DNA"/>
</dbReference>
<dbReference type="Proteomes" id="UP000199561">
    <property type="component" value="Unassembled WGS sequence"/>
</dbReference>
<evidence type="ECO:0000313" key="2">
    <source>
        <dbReference type="EMBL" id="CAE6509254.1"/>
    </source>
</evidence>
<dbReference type="PANTHER" id="PTHR23419">
    <property type="entry name" value="DIVALENT CATION TOLERANCE CUTA-RELATED"/>
    <property type="match status" value="1"/>
</dbReference>
<evidence type="ECO:0000313" key="4">
    <source>
        <dbReference type="Proteomes" id="UP000199561"/>
    </source>
</evidence>
<proteinExistence type="inferred from homology"/>
<reference evidence="2" key="2">
    <citation type="submission" date="2021-02" db="EMBL/GenBank/DDBJ databases">
        <authorList>
            <person name="Han P."/>
        </authorList>
    </citation>
    <scope>NUCLEOTIDE SEQUENCE</scope>
    <source>
        <strain evidence="2">Nitrosomonas nitrosa 18-3D</strain>
    </source>
</reference>
<evidence type="ECO:0000313" key="3">
    <source>
        <dbReference type="EMBL" id="SFM46296.1"/>
    </source>
</evidence>
<dbReference type="InterPro" id="IPR011322">
    <property type="entry name" value="N-reg_PII-like_a/b"/>
</dbReference>
<organism evidence="3 4">
    <name type="scientific">Nitrosomonas nitrosa</name>
    <dbReference type="NCBI Taxonomy" id="52442"/>
    <lineage>
        <taxon>Bacteria</taxon>
        <taxon>Pseudomonadati</taxon>
        <taxon>Pseudomonadota</taxon>
        <taxon>Betaproteobacteria</taxon>
        <taxon>Nitrosomonadales</taxon>
        <taxon>Nitrosomonadaceae</taxon>
        <taxon>Nitrosomonas</taxon>
    </lineage>
</organism>
<dbReference type="InterPro" id="IPR004323">
    <property type="entry name" value="Ion_tolerance_CutA"/>
</dbReference>
<gene>
    <name evidence="2" type="primary">cutA</name>
    <name evidence="2" type="ORF">NMYAN_30142</name>
    <name evidence="3" type="ORF">SAMN05421880_11737</name>
</gene>
<dbReference type="SUPFAM" id="SSF54913">
    <property type="entry name" value="GlnB-like"/>
    <property type="match status" value="1"/>
</dbReference>
<dbReference type="RefSeq" id="WP_090669481.1">
    <property type="nucleotide sequence ID" value="NZ_CAJNAP010000023.1"/>
</dbReference>
<dbReference type="EMBL" id="FOUF01000017">
    <property type="protein sequence ID" value="SFM46296.1"/>
    <property type="molecule type" value="Genomic_DNA"/>
</dbReference>
<keyword evidence="4" id="KW-1185">Reference proteome</keyword>
<dbReference type="Proteomes" id="UP000601736">
    <property type="component" value="Unassembled WGS sequence"/>
</dbReference>